<feature type="transmembrane region" description="Helical" evidence="6">
    <location>
        <begin position="416"/>
        <end position="433"/>
    </location>
</feature>
<dbReference type="InterPro" id="IPR050833">
    <property type="entry name" value="Poly_Biosynth_Transport"/>
</dbReference>
<feature type="transmembrane region" description="Helical" evidence="6">
    <location>
        <begin position="258"/>
        <end position="281"/>
    </location>
</feature>
<dbReference type="PANTHER" id="PTHR30250">
    <property type="entry name" value="PST FAMILY PREDICTED COLANIC ACID TRANSPORTER"/>
    <property type="match status" value="1"/>
</dbReference>
<evidence type="ECO:0000313" key="8">
    <source>
        <dbReference type="Proteomes" id="UP000231086"/>
    </source>
</evidence>
<evidence type="ECO:0000313" key="7">
    <source>
        <dbReference type="EMBL" id="PJE59802.1"/>
    </source>
</evidence>
<feature type="transmembrane region" description="Helical" evidence="6">
    <location>
        <begin position="383"/>
        <end position="404"/>
    </location>
</feature>
<dbReference type="Proteomes" id="UP000231086">
    <property type="component" value="Unassembled WGS sequence"/>
</dbReference>
<dbReference type="EMBL" id="PFEA01000031">
    <property type="protein sequence ID" value="PJE59802.1"/>
    <property type="molecule type" value="Genomic_DNA"/>
</dbReference>
<evidence type="ECO:0000256" key="2">
    <source>
        <dbReference type="ARBA" id="ARBA00022475"/>
    </source>
</evidence>
<reference evidence="8" key="1">
    <citation type="submission" date="2017-09" db="EMBL/GenBank/DDBJ databases">
        <title>Depth-based differentiation of microbial function through sediment-hosted aquifers and enrichment of novel symbionts in the deep terrestrial subsurface.</title>
        <authorList>
            <person name="Probst A.J."/>
            <person name="Ladd B."/>
            <person name="Jarett J.K."/>
            <person name="Geller-Mcgrath D.E."/>
            <person name="Sieber C.M.K."/>
            <person name="Emerson J.B."/>
            <person name="Anantharaman K."/>
            <person name="Thomas B.C."/>
            <person name="Malmstrom R."/>
            <person name="Stieglmeier M."/>
            <person name="Klingl A."/>
            <person name="Woyke T."/>
            <person name="Ryan C.M."/>
            <person name="Banfield J.F."/>
        </authorList>
    </citation>
    <scope>NUCLEOTIDE SEQUENCE [LARGE SCALE GENOMIC DNA]</scope>
</reference>
<keyword evidence="2" id="KW-1003">Cell membrane</keyword>
<evidence type="ECO:0000256" key="5">
    <source>
        <dbReference type="ARBA" id="ARBA00023136"/>
    </source>
</evidence>
<dbReference type="Pfam" id="PF01943">
    <property type="entry name" value="Polysacc_synt"/>
    <property type="match status" value="1"/>
</dbReference>
<organism evidence="7 8">
    <name type="scientific">Candidatus Portnoybacteria bacterium CG10_big_fil_rev_8_21_14_0_10_44_7</name>
    <dbReference type="NCBI Taxonomy" id="1974816"/>
    <lineage>
        <taxon>Bacteria</taxon>
        <taxon>Candidatus Portnoyibacteriota</taxon>
    </lineage>
</organism>
<comment type="subcellular location">
    <subcellularLocation>
        <location evidence="1">Cell membrane</location>
        <topology evidence="1">Multi-pass membrane protein</topology>
    </subcellularLocation>
</comment>
<gene>
    <name evidence="7" type="ORF">COU85_01695</name>
</gene>
<keyword evidence="3 6" id="KW-0812">Transmembrane</keyword>
<accession>A0A2M8KIQ6</accession>
<name>A0A2M8KIQ6_9BACT</name>
<feature type="transmembrane region" description="Helical" evidence="6">
    <location>
        <begin position="85"/>
        <end position="105"/>
    </location>
</feature>
<dbReference type="CDD" id="cd13128">
    <property type="entry name" value="MATE_Wzx_like"/>
    <property type="match status" value="1"/>
</dbReference>
<evidence type="ECO:0000256" key="1">
    <source>
        <dbReference type="ARBA" id="ARBA00004651"/>
    </source>
</evidence>
<comment type="caution">
    <text evidence="7">The sequence shown here is derived from an EMBL/GenBank/DDBJ whole genome shotgun (WGS) entry which is preliminary data.</text>
</comment>
<protein>
    <submittedName>
        <fullName evidence="7">Uncharacterized protein</fullName>
    </submittedName>
</protein>
<feature type="transmembrane region" description="Helical" evidence="6">
    <location>
        <begin position="357"/>
        <end position="377"/>
    </location>
</feature>
<feature type="transmembrane region" description="Helical" evidence="6">
    <location>
        <begin position="12"/>
        <end position="32"/>
    </location>
</feature>
<keyword evidence="4 6" id="KW-1133">Transmembrane helix</keyword>
<evidence type="ECO:0000256" key="4">
    <source>
        <dbReference type="ARBA" id="ARBA00022989"/>
    </source>
</evidence>
<feature type="transmembrane region" description="Helical" evidence="6">
    <location>
        <begin position="44"/>
        <end position="65"/>
    </location>
</feature>
<sequence length="477" mass="53086">MNTTKKIAYNSLASLGLRALYVLASLLIVGLMTRYLGRTTYGEYATVLAIVYVFAVLADLGLYNITLRDIARPGADEQKIIQNNFTIRFLAGLFLFGGGALLVWFLPYPSLVKKGVLVAGAGFWLLSNINVLIGVFQKHLRVDKVAVTEFLGRLFQLALVFYLIQKGAGFLTLVAALAAGSLLNFILIWYFLRPYAPLKLRFDFGFWRQTLKQSLPLGVASIFVMIYFKLDTVMLSLMKTPADVGLYSVAYKVLENFVFLPTMLIGLIMPLLAKYFVANFARFRRVADTTQRIFLLVAIPLTLGGVFLAKQIIYLLAGSDFAPAASALRWLMVALSLIFLGALYSNMLIAANLQKKLTLVYGVGAVVNLALNLVFIPRFSYNGAAATTVFTELLVTFLMFLFLARQIKFRPSFRSAWPPLLAGAAMAVFLFFFQAWPFWALVVGGSLIYGAFLYFSAGVRREDLRLIFSKNADNQKT</sequence>
<dbReference type="InterPro" id="IPR002797">
    <property type="entry name" value="Polysacc_synth"/>
</dbReference>
<feature type="transmembrane region" description="Helical" evidence="6">
    <location>
        <begin position="327"/>
        <end position="345"/>
    </location>
</feature>
<keyword evidence="5 6" id="KW-0472">Membrane</keyword>
<evidence type="ECO:0000256" key="6">
    <source>
        <dbReference type="SAM" id="Phobius"/>
    </source>
</evidence>
<dbReference type="PANTHER" id="PTHR30250:SF11">
    <property type="entry name" value="O-ANTIGEN TRANSPORTER-RELATED"/>
    <property type="match status" value="1"/>
</dbReference>
<feature type="transmembrane region" description="Helical" evidence="6">
    <location>
        <begin position="439"/>
        <end position="457"/>
    </location>
</feature>
<feature type="transmembrane region" description="Helical" evidence="6">
    <location>
        <begin position="293"/>
        <end position="315"/>
    </location>
</feature>
<feature type="transmembrane region" description="Helical" evidence="6">
    <location>
        <begin position="213"/>
        <end position="238"/>
    </location>
</feature>
<feature type="transmembrane region" description="Helical" evidence="6">
    <location>
        <begin position="117"/>
        <end position="136"/>
    </location>
</feature>
<proteinExistence type="predicted"/>
<dbReference type="AlphaFoldDB" id="A0A2M8KIQ6"/>
<feature type="transmembrane region" description="Helical" evidence="6">
    <location>
        <begin position="170"/>
        <end position="192"/>
    </location>
</feature>
<dbReference type="GO" id="GO:0005886">
    <property type="term" value="C:plasma membrane"/>
    <property type="evidence" value="ECO:0007669"/>
    <property type="project" value="UniProtKB-SubCell"/>
</dbReference>
<evidence type="ECO:0000256" key="3">
    <source>
        <dbReference type="ARBA" id="ARBA00022692"/>
    </source>
</evidence>